<feature type="transmembrane region" description="Helical" evidence="1">
    <location>
        <begin position="12"/>
        <end position="34"/>
    </location>
</feature>
<dbReference type="Proteomes" id="UP000681722">
    <property type="component" value="Unassembled WGS sequence"/>
</dbReference>
<dbReference type="EMBL" id="CAJOBA010002381">
    <property type="protein sequence ID" value="CAF3642390.1"/>
    <property type="molecule type" value="Genomic_DNA"/>
</dbReference>
<name>A0A814DDE8_9BILA</name>
<gene>
    <name evidence="3" type="ORF">GPM918_LOCUS11391</name>
    <name evidence="2" type="ORF">OVA965_LOCUS7459</name>
    <name evidence="5" type="ORF">SRO942_LOCUS11386</name>
    <name evidence="4" type="ORF">TMI583_LOCUS7454</name>
</gene>
<evidence type="ECO:0000313" key="2">
    <source>
        <dbReference type="EMBL" id="CAF0857420.1"/>
    </source>
</evidence>
<feature type="transmembrane region" description="Helical" evidence="1">
    <location>
        <begin position="86"/>
        <end position="110"/>
    </location>
</feature>
<keyword evidence="1" id="KW-0812">Transmembrane</keyword>
<dbReference type="EMBL" id="CAJNOQ010002355">
    <property type="protein sequence ID" value="CAF0953852.1"/>
    <property type="molecule type" value="Genomic_DNA"/>
</dbReference>
<keyword evidence="1" id="KW-0472">Membrane</keyword>
<reference evidence="3" key="1">
    <citation type="submission" date="2021-02" db="EMBL/GenBank/DDBJ databases">
        <authorList>
            <person name="Nowell W R."/>
        </authorList>
    </citation>
    <scope>NUCLEOTIDE SEQUENCE</scope>
</reference>
<evidence type="ECO:0000313" key="5">
    <source>
        <dbReference type="EMBL" id="CAF3729119.1"/>
    </source>
</evidence>
<accession>A0A814DDE8</accession>
<feature type="transmembrane region" description="Helical" evidence="1">
    <location>
        <begin position="130"/>
        <end position="154"/>
    </location>
</feature>
<evidence type="ECO:0000313" key="4">
    <source>
        <dbReference type="EMBL" id="CAF3642390.1"/>
    </source>
</evidence>
<keyword evidence="1" id="KW-1133">Transmembrane helix</keyword>
<evidence type="ECO:0000313" key="6">
    <source>
        <dbReference type="Proteomes" id="UP000663829"/>
    </source>
</evidence>
<dbReference type="Proteomes" id="UP000663829">
    <property type="component" value="Unassembled WGS sequence"/>
</dbReference>
<keyword evidence="6" id="KW-1185">Reference proteome</keyword>
<dbReference type="AlphaFoldDB" id="A0A814DDE8"/>
<dbReference type="Proteomes" id="UP000677228">
    <property type="component" value="Unassembled WGS sequence"/>
</dbReference>
<proteinExistence type="predicted"/>
<organism evidence="3 6">
    <name type="scientific">Didymodactylos carnosus</name>
    <dbReference type="NCBI Taxonomy" id="1234261"/>
    <lineage>
        <taxon>Eukaryota</taxon>
        <taxon>Metazoa</taxon>
        <taxon>Spiralia</taxon>
        <taxon>Gnathifera</taxon>
        <taxon>Rotifera</taxon>
        <taxon>Eurotatoria</taxon>
        <taxon>Bdelloidea</taxon>
        <taxon>Philodinida</taxon>
        <taxon>Philodinidae</taxon>
        <taxon>Didymodactylos</taxon>
    </lineage>
</organism>
<dbReference type="EMBL" id="CAJOBC010002353">
    <property type="protein sequence ID" value="CAF3729119.1"/>
    <property type="molecule type" value="Genomic_DNA"/>
</dbReference>
<sequence>MKIPWPARLLNYFLACNSSFSGCTFLLVIIWQIIVGFEQLTTASWCTIPTVSLATSLAAVGNSFLLHAISRLFFLKFYKYKRLLKFPIHFIMVIVSWTIIILVVPIMPLFHNGYQYEIESHLCLGTTKYALTVFYLLPTGYMLPFLAVIEIYAYTRVIISSLSLFQKL</sequence>
<dbReference type="Proteomes" id="UP000682733">
    <property type="component" value="Unassembled WGS sequence"/>
</dbReference>
<comment type="caution">
    <text evidence="3">The sequence shown here is derived from an EMBL/GenBank/DDBJ whole genome shotgun (WGS) entry which is preliminary data.</text>
</comment>
<feature type="transmembrane region" description="Helical" evidence="1">
    <location>
        <begin position="54"/>
        <end position="74"/>
    </location>
</feature>
<dbReference type="EMBL" id="CAJNOK010002381">
    <property type="protein sequence ID" value="CAF0857420.1"/>
    <property type="molecule type" value="Genomic_DNA"/>
</dbReference>
<evidence type="ECO:0008006" key="7">
    <source>
        <dbReference type="Google" id="ProtNLM"/>
    </source>
</evidence>
<evidence type="ECO:0000313" key="3">
    <source>
        <dbReference type="EMBL" id="CAF0953852.1"/>
    </source>
</evidence>
<evidence type="ECO:0000256" key="1">
    <source>
        <dbReference type="SAM" id="Phobius"/>
    </source>
</evidence>
<protein>
    <recommendedName>
        <fullName evidence="7">G-protein coupled receptors family 1 profile domain-containing protein</fullName>
    </recommendedName>
</protein>
<dbReference type="PROSITE" id="PS51257">
    <property type="entry name" value="PROKAR_LIPOPROTEIN"/>
    <property type="match status" value="1"/>
</dbReference>